<dbReference type="AlphaFoldDB" id="A0A917NDB3"/>
<organism evidence="2 3">
    <name type="scientific">Shewanella gelidii</name>
    <dbReference type="NCBI Taxonomy" id="1642821"/>
    <lineage>
        <taxon>Bacteria</taxon>
        <taxon>Pseudomonadati</taxon>
        <taxon>Pseudomonadota</taxon>
        <taxon>Gammaproteobacteria</taxon>
        <taxon>Alteromonadales</taxon>
        <taxon>Shewanellaceae</taxon>
        <taxon>Shewanella</taxon>
    </lineage>
</organism>
<sequence>MLYLISSCIALLLGPIFYRFFATNNGLHKGLDGFIFVSLGGLVLVHILPELLEHGGLLAIFFVLLGLWGPTASEKIFHKYSEITHNLTLVLGIGGLLLHTLTDGGAMVLAQQEHNSNLLALGVILHRLPVGVAIWWLLKPQVGTRWASAVIASMMVLTAIGYFAGEQWLTQLSLDNTAYLQAFVTGSILHVVVHQPHGQPDTGDSGRFKYQAGVGSLLGLGLLFVLLMMDSGGHEHHHHESSYEHLIDWMLTIAPVLLLSYGIAAIRFHFGQSPTTSSRRSLWLQRLCGPEALVISLVLLGPIFALTQTASLLMIGTILTLTKAMPTDPHLDTPSSPIRFGFAHLIDRSAPWVLLSLILANLIGHPSVPLANPYAQVAILLMVFLPMRFCNLGAAVLAVALAYSGWEPIAVFLPLIAAPWLNIKQLKLLSPLQAIAAIAALLVSLYVANMWIGHWQTLFAFPSFIQVVSLSILAILFALSLLRLGPRDFLGKLMVIRGKPHDHHHDHGHHH</sequence>
<keyword evidence="1" id="KW-1133">Transmembrane helix</keyword>
<keyword evidence="3" id="KW-1185">Reference proteome</keyword>
<feature type="transmembrane region" description="Helical" evidence="1">
    <location>
        <begin position="80"/>
        <end position="98"/>
    </location>
</feature>
<gene>
    <name evidence="2" type="ORF">GCM10009332_29260</name>
</gene>
<protein>
    <submittedName>
        <fullName evidence="2">Metal transporter</fullName>
    </submittedName>
</protein>
<feature type="transmembrane region" description="Helical" evidence="1">
    <location>
        <begin position="374"/>
        <end position="399"/>
    </location>
</feature>
<feature type="transmembrane region" description="Helical" evidence="1">
    <location>
        <begin position="405"/>
        <end position="423"/>
    </location>
</feature>
<feature type="transmembrane region" description="Helical" evidence="1">
    <location>
        <begin position="435"/>
        <end position="452"/>
    </location>
</feature>
<reference evidence="2" key="2">
    <citation type="submission" date="2020-09" db="EMBL/GenBank/DDBJ databases">
        <authorList>
            <person name="Sun Q."/>
            <person name="Ohkuma M."/>
        </authorList>
    </citation>
    <scope>NUCLEOTIDE SEQUENCE</scope>
    <source>
        <strain evidence="2">JCM 30804</strain>
    </source>
</reference>
<proteinExistence type="predicted"/>
<feature type="transmembrane region" description="Helical" evidence="1">
    <location>
        <begin position="145"/>
        <end position="165"/>
    </location>
</feature>
<dbReference type="RefSeq" id="WP_188922280.1">
    <property type="nucleotide sequence ID" value="NZ_BMPZ01000010.1"/>
</dbReference>
<evidence type="ECO:0000313" key="2">
    <source>
        <dbReference type="EMBL" id="GGI90046.1"/>
    </source>
</evidence>
<dbReference type="EMBL" id="BMPZ01000010">
    <property type="protein sequence ID" value="GGI90046.1"/>
    <property type="molecule type" value="Genomic_DNA"/>
</dbReference>
<feature type="transmembrane region" description="Helical" evidence="1">
    <location>
        <begin position="249"/>
        <end position="270"/>
    </location>
</feature>
<feature type="transmembrane region" description="Helical" evidence="1">
    <location>
        <begin position="464"/>
        <end position="484"/>
    </location>
</feature>
<reference evidence="2" key="1">
    <citation type="journal article" date="2014" name="Int. J. Syst. Evol. Microbiol.">
        <title>Complete genome sequence of Corynebacterium casei LMG S-19264T (=DSM 44701T), isolated from a smear-ripened cheese.</title>
        <authorList>
            <consortium name="US DOE Joint Genome Institute (JGI-PGF)"/>
            <person name="Walter F."/>
            <person name="Albersmeier A."/>
            <person name="Kalinowski J."/>
            <person name="Ruckert C."/>
        </authorList>
    </citation>
    <scope>NUCLEOTIDE SEQUENCE</scope>
    <source>
        <strain evidence="2">JCM 30804</strain>
    </source>
</reference>
<name>A0A917NDB3_9GAMM</name>
<keyword evidence="1" id="KW-0812">Transmembrane</keyword>
<feature type="transmembrane region" description="Helical" evidence="1">
    <location>
        <begin position="291"/>
        <end position="321"/>
    </location>
</feature>
<evidence type="ECO:0000313" key="3">
    <source>
        <dbReference type="Proteomes" id="UP000613743"/>
    </source>
</evidence>
<keyword evidence="1" id="KW-0472">Membrane</keyword>
<evidence type="ECO:0000256" key="1">
    <source>
        <dbReference type="SAM" id="Phobius"/>
    </source>
</evidence>
<feature type="transmembrane region" description="Helical" evidence="1">
    <location>
        <begin position="118"/>
        <end position="138"/>
    </location>
</feature>
<dbReference type="Proteomes" id="UP000613743">
    <property type="component" value="Unassembled WGS sequence"/>
</dbReference>
<accession>A0A917NDB3</accession>
<feature type="transmembrane region" description="Helical" evidence="1">
    <location>
        <begin position="208"/>
        <end position="229"/>
    </location>
</feature>
<feature type="transmembrane region" description="Helical" evidence="1">
    <location>
        <begin position="35"/>
        <end position="68"/>
    </location>
</feature>
<comment type="caution">
    <text evidence="2">The sequence shown here is derived from an EMBL/GenBank/DDBJ whole genome shotgun (WGS) entry which is preliminary data.</text>
</comment>